<evidence type="ECO:0000256" key="1">
    <source>
        <dbReference type="SAM" id="MobiDB-lite"/>
    </source>
</evidence>
<dbReference type="Proteomes" id="UP000886829">
    <property type="component" value="Unassembled WGS sequence"/>
</dbReference>
<sequence length="240" mass="25334">MLKKTLIASALTLGLMCATSGVQANPLTNVISGLVNGVGFTDMQFEARRGGFRRSSPTRSTRASSTRSSSRAVTTTNNNTSSTSSSANTNRTTNQQQQQDAQFSQNAYRGNTNTNTNANMNNGALGNNNAAMYNRGSMGTGSTFLSSLAGAGAGVLLANMLLSPSAAAAAGTEVATPDMLSDDQIKECLTQLDTDLKDLEAQVLEAPEEEQAALREQISQMHNLQISLMKEQLNRLQSAS</sequence>
<accession>A0A9D1WCY8</accession>
<feature type="signal peptide" evidence="2">
    <location>
        <begin position="1"/>
        <end position="24"/>
    </location>
</feature>
<feature type="chain" id="PRO_5038919967" evidence="2">
    <location>
        <begin position="25"/>
        <end position="240"/>
    </location>
</feature>
<reference evidence="3" key="1">
    <citation type="journal article" date="2021" name="PeerJ">
        <title>Extensive microbial diversity within the chicken gut microbiome revealed by metagenomics and culture.</title>
        <authorList>
            <person name="Gilroy R."/>
            <person name="Ravi A."/>
            <person name="Getino M."/>
            <person name="Pursley I."/>
            <person name="Horton D.L."/>
            <person name="Alikhan N.F."/>
            <person name="Baker D."/>
            <person name="Gharbi K."/>
            <person name="Hall N."/>
            <person name="Watson M."/>
            <person name="Adriaenssens E.M."/>
            <person name="Foster-Nyarko E."/>
            <person name="Jarju S."/>
            <person name="Secka A."/>
            <person name="Antonio M."/>
            <person name="Oren A."/>
            <person name="Chaudhuri R.R."/>
            <person name="La Ragione R."/>
            <person name="Hildebrand F."/>
            <person name="Pallen M.J."/>
        </authorList>
    </citation>
    <scope>NUCLEOTIDE SEQUENCE</scope>
    <source>
        <strain evidence="3">USASDec5-558</strain>
    </source>
</reference>
<reference evidence="3" key="2">
    <citation type="submission" date="2021-04" db="EMBL/GenBank/DDBJ databases">
        <authorList>
            <person name="Gilroy R."/>
        </authorList>
    </citation>
    <scope>NUCLEOTIDE SEQUENCE</scope>
    <source>
        <strain evidence="3">USASDec5-558</strain>
    </source>
</reference>
<keyword evidence="2" id="KW-0732">Signal</keyword>
<dbReference type="AlphaFoldDB" id="A0A9D1WCY8"/>
<feature type="region of interest" description="Disordered" evidence="1">
    <location>
        <begin position="49"/>
        <end position="123"/>
    </location>
</feature>
<feature type="compositionally biased region" description="Low complexity" evidence="1">
    <location>
        <begin position="53"/>
        <end position="123"/>
    </location>
</feature>
<name>A0A9D1WCY8_9GAMM</name>
<evidence type="ECO:0000256" key="2">
    <source>
        <dbReference type="SAM" id="SignalP"/>
    </source>
</evidence>
<dbReference type="EMBL" id="DXEV01000090">
    <property type="protein sequence ID" value="HIX56763.1"/>
    <property type="molecule type" value="Genomic_DNA"/>
</dbReference>
<organism evidence="3 4">
    <name type="scientific">Candidatus Anaerobiospirillum pullistercoris</name>
    <dbReference type="NCBI Taxonomy" id="2838452"/>
    <lineage>
        <taxon>Bacteria</taxon>
        <taxon>Pseudomonadati</taxon>
        <taxon>Pseudomonadota</taxon>
        <taxon>Gammaproteobacteria</taxon>
        <taxon>Aeromonadales</taxon>
        <taxon>Succinivibrionaceae</taxon>
        <taxon>Anaerobiospirillum</taxon>
    </lineage>
</organism>
<protein>
    <submittedName>
        <fullName evidence="3">Uncharacterized protein</fullName>
    </submittedName>
</protein>
<gene>
    <name evidence="3" type="ORF">H9850_04750</name>
</gene>
<evidence type="ECO:0000313" key="3">
    <source>
        <dbReference type="EMBL" id="HIX56763.1"/>
    </source>
</evidence>
<proteinExistence type="predicted"/>
<comment type="caution">
    <text evidence="3">The sequence shown here is derived from an EMBL/GenBank/DDBJ whole genome shotgun (WGS) entry which is preliminary data.</text>
</comment>
<evidence type="ECO:0000313" key="4">
    <source>
        <dbReference type="Proteomes" id="UP000886829"/>
    </source>
</evidence>